<dbReference type="CDD" id="cd03366">
    <property type="entry name" value="TOPRIM_TopoIIA_GyrB"/>
    <property type="match status" value="1"/>
</dbReference>
<dbReference type="Gene3D" id="3.30.565.10">
    <property type="entry name" value="Histidine kinase-like ATPase, C-terminal domain"/>
    <property type="match status" value="1"/>
</dbReference>
<dbReference type="Pfam" id="PF01751">
    <property type="entry name" value="Toprim"/>
    <property type="match status" value="1"/>
</dbReference>
<evidence type="ECO:0000256" key="6">
    <source>
        <dbReference type="ARBA" id="ARBA00022842"/>
    </source>
</evidence>
<dbReference type="RefSeq" id="WP_227228784.1">
    <property type="nucleotide sequence ID" value="NZ_JAJCVJ010000001.1"/>
</dbReference>
<organism evidence="12 13">
    <name type="scientific">Salinirubrum litoreum</name>
    <dbReference type="NCBI Taxonomy" id="1126234"/>
    <lineage>
        <taxon>Archaea</taxon>
        <taxon>Methanobacteriati</taxon>
        <taxon>Methanobacteriota</taxon>
        <taxon>Stenosarchaea group</taxon>
        <taxon>Halobacteria</taxon>
        <taxon>Halobacteriales</taxon>
        <taxon>Haloferacaceae</taxon>
        <taxon>Salinirubrum</taxon>
    </lineage>
</organism>
<feature type="binding site" evidence="10">
    <location>
        <position position="501"/>
    </location>
    <ligand>
        <name>Mg(2+)</name>
        <dbReference type="ChEBI" id="CHEBI:18420"/>
        <label>2</label>
    </ligand>
</feature>
<dbReference type="NCBIfam" id="NF004189">
    <property type="entry name" value="PRK05644.1"/>
    <property type="match status" value="1"/>
</dbReference>
<comment type="subunit">
    <text evidence="10">Heterotetramer, composed of two GyrA and two GyrB chains. In the heterotetramer, GyrA contains the active site tyrosine that forms a transient covalent intermediate with DNA, while GyrB binds cofactors and catalyzes ATP hydrolysis.</text>
</comment>
<evidence type="ECO:0000256" key="4">
    <source>
        <dbReference type="ARBA" id="ARBA00022741"/>
    </source>
</evidence>
<dbReference type="PANTHER" id="PTHR45866:SF1">
    <property type="entry name" value="DNA GYRASE SUBUNIT B, MITOCHONDRIAL"/>
    <property type="match status" value="1"/>
</dbReference>
<feature type="domain" description="Toprim" evidence="11">
    <location>
        <begin position="422"/>
        <end position="536"/>
    </location>
</feature>
<gene>
    <name evidence="10 12" type="primary">gyrB</name>
    <name evidence="12" type="ORF">ACFPJ5_02980</name>
</gene>
<dbReference type="InterPro" id="IPR018522">
    <property type="entry name" value="TopoIIA_CS"/>
</dbReference>
<evidence type="ECO:0000313" key="13">
    <source>
        <dbReference type="Proteomes" id="UP001596201"/>
    </source>
</evidence>
<dbReference type="NCBIfam" id="TIGR01059">
    <property type="entry name" value="gyrB"/>
    <property type="match status" value="1"/>
</dbReference>
<name>A0ABD5R753_9EURY</name>
<feature type="binding site" evidence="10">
    <location>
        <position position="503"/>
    </location>
    <ligand>
        <name>Mg(2+)</name>
        <dbReference type="ChEBI" id="CHEBI:18420"/>
        <label>2</label>
    </ligand>
</feature>
<comment type="caution">
    <text evidence="12">The sequence shown here is derived from an EMBL/GenBank/DDBJ whole genome shotgun (WGS) entry which is preliminary data.</text>
</comment>
<dbReference type="GO" id="GO:0046872">
    <property type="term" value="F:metal ion binding"/>
    <property type="evidence" value="ECO:0007669"/>
    <property type="project" value="UniProtKB-KW"/>
</dbReference>
<keyword evidence="7 10" id="KW-0799">Topoisomerase</keyword>
<dbReference type="InterPro" id="IPR002288">
    <property type="entry name" value="DNA_gyrase_B_C"/>
</dbReference>
<keyword evidence="3 10" id="KW-0479">Metal-binding</keyword>
<keyword evidence="4 10" id="KW-0547">Nucleotide-binding</keyword>
<dbReference type="PRINTS" id="PR00418">
    <property type="entry name" value="TPI2FAMILY"/>
</dbReference>
<feature type="site" description="Interaction with DNA" evidence="10">
    <location>
        <position position="456"/>
    </location>
</feature>
<dbReference type="InterPro" id="IPR020568">
    <property type="entry name" value="Ribosomal_Su5_D2-typ_SF"/>
</dbReference>
<dbReference type="InterPro" id="IPR006171">
    <property type="entry name" value="TOPRIM_dom"/>
</dbReference>
<dbReference type="PROSITE" id="PS00177">
    <property type="entry name" value="TOPOISOMERASE_II"/>
    <property type="match status" value="1"/>
</dbReference>
<dbReference type="InterPro" id="IPR034160">
    <property type="entry name" value="TOPRIM_GyrB"/>
</dbReference>
<dbReference type="FunFam" id="3.30.565.10:FF:000002">
    <property type="entry name" value="DNA gyrase subunit B"/>
    <property type="match status" value="1"/>
</dbReference>
<evidence type="ECO:0000256" key="8">
    <source>
        <dbReference type="ARBA" id="ARBA00023125"/>
    </source>
</evidence>
<comment type="cofactor">
    <cofactor evidence="10">
        <name>Mg(2+)</name>
        <dbReference type="ChEBI" id="CHEBI:18420"/>
    </cofactor>
    <cofactor evidence="10">
        <name>Mn(2+)</name>
        <dbReference type="ChEBI" id="CHEBI:29035"/>
    </cofactor>
    <cofactor evidence="10">
        <name>Ca(2+)</name>
        <dbReference type="ChEBI" id="CHEBI:29108"/>
    </cofactor>
    <text evidence="10">Binds two Mg(2+) per subunit. The magnesium ions form salt bridges with both the protein and the DNA. Can also accept other divalent metal cations, such as Mn(2+) or Ca(2+).</text>
</comment>
<dbReference type="GO" id="GO:0006265">
    <property type="term" value="P:DNA topological change"/>
    <property type="evidence" value="ECO:0007669"/>
    <property type="project" value="UniProtKB-UniRule"/>
</dbReference>
<dbReference type="SUPFAM" id="SSF54211">
    <property type="entry name" value="Ribosomal protein S5 domain 2-like"/>
    <property type="match status" value="1"/>
</dbReference>
<proteinExistence type="inferred from homology"/>
<dbReference type="Pfam" id="PF00986">
    <property type="entry name" value="DNA_gyraseB_C"/>
    <property type="match status" value="1"/>
</dbReference>
<evidence type="ECO:0000256" key="2">
    <source>
        <dbReference type="ARBA" id="ARBA00010708"/>
    </source>
</evidence>
<dbReference type="SMART" id="SM00433">
    <property type="entry name" value="TOP2c"/>
    <property type="match status" value="1"/>
</dbReference>
<dbReference type="Proteomes" id="UP001596201">
    <property type="component" value="Unassembled WGS sequence"/>
</dbReference>
<comment type="miscellaneous">
    <text evidence="10">Few gyrases are as efficient as E.coli at forming negative supercoils. Not all organisms have 2 type II topoisomerases; in organisms with a single type II topoisomerase this enzyme also has to decatenate newly replicated chromosomes.</text>
</comment>
<protein>
    <recommendedName>
        <fullName evidence="10">DNA gyrase subunit B</fullName>
        <ecNumber evidence="10">5.6.2.2</ecNumber>
    </recommendedName>
</protein>
<dbReference type="HAMAP" id="MF_01898">
    <property type="entry name" value="GyrB"/>
    <property type="match status" value="1"/>
</dbReference>
<feature type="binding site" evidence="10">
    <location>
        <position position="428"/>
    </location>
    <ligand>
        <name>Mg(2+)</name>
        <dbReference type="ChEBI" id="CHEBI:18420"/>
        <label>1</label>
        <note>catalytic</note>
    </ligand>
</feature>
<dbReference type="InterPro" id="IPR011557">
    <property type="entry name" value="GyrB"/>
</dbReference>
<comment type="catalytic activity">
    <reaction evidence="1 10">
        <text>ATP-dependent breakage, passage and rejoining of double-stranded DNA.</text>
        <dbReference type="EC" id="5.6.2.2"/>
    </reaction>
</comment>
<dbReference type="PANTHER" id="PTHR45866">
    <property type="entry name" value="DNA GYRASE/TOPOISOMERASE SUBUNIT B"/>
    <property type="match status" value="1"/>
</dbReference>
<evidence type="ECO:0000313" key="12">
    <source>
        <dbReference type="EMBL" id="MFC5365886.1"/>
    </source>
</evidence>
<dbReference type="NCBIfam" id="NF011501">
    <property type="entry name" value="PRK14939.1"/>
    <property type="match status" value="1"/>
</dbReference>
<evidence type="ECO:0000256" key="9">
    <source>
        <dbReference type="ARBA" id="ARBA00023235"/>
    </source>
</evidence>
<keyword evidence="13" id="KW-1185">Reference proteome</keyword>
<dbReference type="GO" id="GO:0003677">
    <property type="term" value="F:DNA binding"/>
    <property type="evidence" value="ECO:0007669"/>
    <property type="project" value="UniProtKB-KW"/>
</dbReference>
<dbReference type="PRINTS" id="PR01159">
    <property type="entry name" value="DNAGYRASEB"/>
</dbReference>
<dbReference type="CDD" id="cd00822">
    <property type="entry name" value="TopoII_Trans_DNA_gyrase"/>
    <property type="match status" value="1"/>
</dbReference>
<evidence type="ECO:0000256" key="10">
    <source>
        <dbReference type="HAMAP-Rule" id="MF_01898"/>
    </source>
</evidence>
<comment type="function">
    <text evidence="10">A type II topoisomerase that negatively supercoils closed circular double-stranded (ds) DNA in an ATP-dependent manner to modulate DNA topology and maintain chromosomes in an underwound state. Negative supercoiling favors strand separation, and DNA replication, transcription, recombination and repair, all of which involve strand separation. Also able to catalyze the interconversion of other topological isomers of dsDNA rings, including catenanes and knotted rings. Type II topoisomerases break and join 2 DNA strands simultaneously in an ATP-dependent manner.</text>
</comment>
<sequence>MSKESEYGAGQIQVLEGLQAVRKRPAMYIGSTDGRGLHHLVYEVVDNAIDEALAGYCDDIDVTIHEDQSVSVSDDGRGIPVDTHEEYDRPAVEVIMTVLHAGGKFDNKSYQVSGGLHGVGVSVVNALSKRLEVEIRRDGAVWRHAFDRGEPREDGFERVRDLEDGEDTGTTVRFWPDTDIFETTDFTFSTLANRLRELAFLNSGVEITLTDERDEQSEHFRYEGGIREFVEYLNETKTPLHEDVIYFEDLSQEITVEVAMQATDELQGSIHSFANNINTREGGTHLTGFKTALTRVVNDYANEEGLAGDIDGNLKGEDVREGLTAVISIKHPDPQFEGQTKTKLGNSEVRGIVESAMHDGLGTYFEEHPDTARAIISKAVEAAKARKAAKKAEELTRRKSALESTALPGKLADCQTRDPSEAELFVVEGDSAGGSAKQGRDRRNQAILPLRGKILNVERHRLDRILENEEIRSLITAIGAGIGEEFDIEDARYEKIILMTDADVDGAHIRTLLLTLFYRHMKPLLDAGYVYAAQPPLYRVRYRGETYDAMTEAERDRIVEEECNGNPTQVQRFKGLGEMNPDQLWETTMDPDNRILKQITIEDAAAADKMFSVLMGDAVEPRKQFIKEHARDAEWVDI</sequence>
<keyword evidence="5 10" id="KW-0067">ATP-binding</keyword>
<reference evidence="12 13" key="1">
    <citation type="journal article" date="2019" name="Int. J. Syst. Evol. Microbiol.">
        <title>The Global Catalogue of Microorganisms (GCM) 10K type strain sequencing project: providing services to taxonomists for standard genome sequencing and annotation.</title>
        <authorList>
            <consortium name="The Broad Institute Genomics Platform"/>
            <consortium name="The Broad Institute Genome Sequencing Center for Infectious Disease"/>
            <person name="Wu L."/>
            <person name="Ma J."/>
        </authorList>
    </citation>
    <scope>NUCLEOTIDE SEQUENCE [LARGE SCALE GENOMIC DNA]</scope>
    <source>
        <strain evidence="12 13">CGMCC 1.12237</strain>
    </source>
</reference>
<dbReference type="PROSITE" id="PS50880">
    <property type="entry name" value="TOPRIM"/>
    <property type="match status" value="1"/>
</dbReference>
<dbReference type="GO" id="GO:0005737">
    <property type="term" value="C:cytoplasm"/>
    <property type="evidence" value="ECO:0007669"/>
    <property type="project" value="UniProtKB-SubCell"/>
</dbReference>
<dbReference type="Gene3D" id="3.40.50.670">
    <property type="match status" value="1"/>
</dbReference>
<dbReference type="InterPro" id="IPR013759">
    <property type="entry name" value="Topo_IIA_B_C"/>
</dbReference>
<feature type="binding site" evidence="10">
    <location>
        <position position="501"/>
    </location>
    <ligand>
        <name>Mg(2+)</name>
        <dbReference type="ChEBI" id="CHEBI:18420"/>
        <label>1</label>
        <note>catalytic</note>
    </ligand>
</feature>
<evidence type="ECO:0000256" key="3">
    <source>
        <dbReference type="ARBA" id="ARBA00022723"/>
    </source>
</evidence>
<dbReference type="SMART" id="SM00387">
    <property type="entry name" value="HATPase_c"/>
    <property type="match status" value="1"/>
</dbReference>
<keyword evidence="8" id="KW-0238">DNA-binding</keyword>
<keyword evidence="9 10" id="KW-0413">Isomerase</keyword>
<dbReference type="InterPro" id="IPR001241">
    <property type="entry name" value="Topo_IIA"/>
</dbReference>
<dbReference type="InterPro" id="IPR014721">
    <property type="entry name" value="Ribsml_uS5_D2-typ_fold_subgr"/>
</dbReference>
<dbReference type="SUPFAM" id="SSF56719">
    <property type="entry name" value="Type II DNA topoisomerase"/>
    <property type="match status" value="1"/>
</dbReference>
<evidence type="ECO:0000259" key="11">
    <source>
        <dbReference type="PROSITE" id="PS50880"/>
    </source>
</evidence>
<dbReference type="FunFam" id="3.40.50.670:FF:000002">
    <property type="entry name" value="DNA gyrase subunit B"/>
    <property type="match status" value="1"/>
</dbReference>
<dbReference type="FunFam" id="3.30.230.10:FF:000005">
    <property type="entry name" value="DNA gyrase subunit B"/>
    <property type="match status" value="1"/>
</dbReference>
<feature type="site" description="Interaction with DNA" evidence="10">
    <location>
        <position position="453"/>
    </location>
</feature>
<dbReference type="SUPFAM" id="SSF55874">
    <property type="entry name" value="ATPase domain of HSP90 chaperone/DNA topoisomerase II/histidine kinase"/>
    <property type="match status" value="1"/>
</dbReference>
<dbReference type="CDD" id="cd16928">
    <property type="entry name" value="HATPase_GyrB-like"/>
    <property type="match status" value="1"/>
</dbReference>
<dbReference type="GO" id="GO:0005524">
    <property type="term" value="F:ATP binding"/>
    <property type="evidence" value="ECO:0007669"/>
    <property type="project" value="UniProtKB-UniRule"/>
</dbReference>
<dbReference type="AlphaFoldDB" id="A0ABD5R753"/>
<dbReference type="InterPro" id="IPR003594">
    <property type="entry name" value="HATPase_dom"/>
</dbReference>
<comment type="similarity">
    <text evidence="2 10">Belongs to the type II topoisomerase GyrB family.</text>
</comment>
<dbReference type="EC" id="5.6.2.2" evidence="10"/>
<evidence type="ECO:0000256" key="5">
    <source>
        <dbReference type="ARBA" id="ARBA00022840"/>
    </source>
</evidence>
<comment type="subcellular location">
    <subcellularLocation>
        <location evidence="10">Cytoplasm</location>
    </subcellularLocation>
</comment>
<dbReference type="Gene3D" id="3.30.230.10">
    <property type="match status" value="1"/>
</dbReference>
<dbReference type="InterPro" id="IPR013506">
    <property type="entry name" value="Topo_IIA_bsu_dom2"/>
</dbReference>
<accession>A0ABD5R753</accession>
<dbReference type="GO" id="GO:0006261">
    <property type="term" value="P:DNA-templated DNA replication"/>
    <property type="evidence" value="ECO:0007669"/>
    <property type="project" value="UniProtKB-UniRule"/>
</dbReference>
<evidence type="ECO:0000256" key="1">
    <source>
        <dbReference type="ARBA" id="ARBA00000185"/>
    </source>
</evidence>
<dbReference type="InterPro" id="IPR000565">
    <property type="entry name" value="Topo_IIA_B"/>
</dbReference>
<dbReference type="GO" id="GO:0034335">
    <property type="term" value="F:DNA negative supercoiling activity"/>
    <property type="evidence" value="ECO:0007669"/>
    <property type="project" value="UniProtKB-ARBA"/>
</dbReference>
<keyword evidence="6 10" id="KW-0460">Magnesium</keyword>
<dbReference type="InterPro" id="IPR036890">
    <property type="entry name" value="HATPase_C_sf"/>
</dbReference>
<dbReference type="Pfam" id="PF02518">
    <property type="entry name" value="HATPase_c"/>
    <property type="match status" value="1"/>
</dbReference>
<evidence type="ECO:0000256" key="7">
    <source>
        <dbReference type="ARBA" id="ARBA00023029"/>
    </source>
</evidence>
<dbReference type="InterPro" id="IPR013760">
    <property type="entry name" value="Topo_IIA-like_dom_sf"/>
</dbReference>
<dbReference type="EMBL" id="JBHSKX010000001">
    <property type="protein sequence ID" value="MFC5365886.1"/>
    <property type="molecule type" value="Genomic_DNA"/>
</dbReference>
<keyword evidence="10" id="KW-0963">Cytoplasm</keyword>
<dbReference type="Pfam" id="PF00204">
    <property type="entry name" value="DNA_gyraseB"/>
    <property type="match status" value="1"/>
</dbReference>